<dbReference type="GO" id="GO:0020037">
    <property type="term" value="F:heme binding"/>
    <property type="evidence" value="ECO:0007669"/>
    <property type="project" value="InterPro"/>
</dbReference>
<keyword evidence="3 7" id="KW-0479">Metal-binding</keyword>
<sequence length="608" mass="64999">MARASVCLFFFCGFTILFPAQQFDPPAPLNPPVAPAENPVTPAKAFLGKVLFWDEQLSSTGTVACGTCHLPTAGGSDPRVLDPQNRLVHPGPDGEYGSADDIVGSAGVAAHGDDGSLDTVDYFGFDVQVTSRKTPPTIDAGYPGSLFWDGRASGRFRDPDTNRVLIAAGAALESQVLGPPVNEVEMGFLGRTWDEIEAELTIAKPLALAQKVPVRLATWIGGRSYPDLFEEAFGTREVSAIHIAYAIATYERVLFSDQTPLDNYLRGDETALTEQELRGLAVFDTTACDACHGGEHMSLHGFRFIGVRDQNDDFGRFNESGDTQNLGSFRIPMLRNVELRPPFFHVGAFDTLDEVVDFYFRGGDFDGDNKPLFIRDRPNRPEQDKIDLVAFLKRPLTDPRVRGGLAPFDSVDLYANSNRVPSIEGSGRSGSGGLAPEPIAMEPPLAGTTAFTVGVKGGLGGSGAVLVIDNQDPGVTSTIPAGAAYHVEEITLQGSGAGQGYGSVNVAIAPTASPSQGFYYGRWYVRDPVASGGVAVSKLIRFQALRPASEDWCGLDLDSDGYSDVRDLVSLMNSRGDCPVPCQGDLNASGANDTADFTIAVPRWNACD</sequence>
<dbReference type="Pfam" id="PF03150">
    <property type="entry name" value="CCP_MauG"/>
    <property type="match status" value="1"/>
</dbReference>
<evidence type="ECO:0000313" key="11">
    <source>
        <dbReference type="Proteomes" id="UP000664417"/>
    </source>
</evidence>
<evidence type="ECO:0000313" key="10">
    <source>
        <dbReference type="EMBL" id="MBO1318070.1"/>
    </source>
</evidence>
<evidence type="ECO:0000256" key="7">
    <source>
        <dbReference type="PROSITE-ProRule" id="PRU00433"/>
    </source>
</evidence>
<protein>
    <recommendedName>
        <fullName evidence="9">Cytochrome c domain-containing protein</fullName>
    </recommendedName>
</protein>
<evidence type="ECO:0000256" key="3">
    <source>
        <dbReference type="ARBA" id="ARBA00022723"/>
    </source>
</evidence>
<dbReference type="GO" id="GO:0009055">
    <property type="term" value="F:electron transfer activity"/>
    <property type="evidence" value="ECO:0007669"/>
    <property type="project" value="InterPro"/>
</dbReference>
<evidence type="ECO:0000256" key="5">
    <source>
        <dbReference type="ARBA" id="ARBA00023002"/>
    </source>
</evidence>
<dbReference type="SUPFAM" id="SSF46626">
    <property type="entry name" value="Cytochrome c"/>
    <property type="match status" value="2"/>
</dbReference>
<feature type="chain" id="PRO_5035190560" description="Cytochrome c domain-containing protein" evidence="8">
    <location>
        <begin position="23"/>
        <end position="608"/>
    </location>
</feature>
<dbReference type="InterPro" id="IPR051395">
    <property type="entry name" value="Cytochrome_c_Peroxidase/MauG"/>
</dbReference>
<keyword evidence="11" id="KW-1185">Reference proteome</keyword>
<comment type="caution">
    <text evidence="10">The sequence shown here is derived from an EMBL/GenBank/DDBJ whole genome shotgun (WGS) entry which is preliminary data.</text>
</comment>
<evidence type="ECO:0000259" key="9">
    <source>
        <dbReference type="PROSITE" id="PS51007"/>
    </source>
</evidence>
<keyword evidence="6 7" id="KW-0408">Iron</keyword>
<organism evidence="10 11">
    <name type="scientific">Acanthopleuribacter pedis</name>
    <dbReference type="NCBI Taxonomy" id="442870"/>
    <lineage>
        <taxon>Bacteria</taxon>
        <taxon>Pseudomonadati</taxon>
        <taxon>Acidobacteriota</taxon>
        <taxon>Holophagae</taxon>
        <taxon>Acanthopleuribacterales</taxon>
        <taxon>Acanthopleuribacteraceae</taxon>
        <taxon>Acanthopleuribacter</taxon>
    </lineage>
</organism>
<gene>
    <name evidence="10" type="ORF">J3U88_06310</name>
</gene>
<dbReference type="AlphaFoldDB" id="A0A8J7QGE8"/>
<evidence type="ECO:0000256" key="6">
    <source>
        <dbReference type="ARBA" id="ARBA00023004"/>
    </source>
</evidence>
<evidence type="ECO:0000256" key="4">
    <source>
        <dbReference type="ARBA" id="ARBA00022729"/>
    </source>
</evidence>
<accession>A0A8J7QGE8</accession>
<keyword evidence="2 7" id="KW-0349">Heme</keyword>
<feature type="domain" description="Cytochrome c" evidence="9">
    <location>
        <begin position="274"/>
        <end position="396"/>
    </location>
</feature>
<name>A0A8J7QGE8_9BACT</name>
<dbReference type="InterPro" id="IPR004852">
    <property type="entry name" value="Di-haem_cyt_c_peroxidsae"/>
</dbReference>
<dbReference type="PANTHER" id="PTHR30600">
    <property type="entry name" value="CYTOCHROME C PEROXIDASE-RELATED"/>
    <property type="match status" value="1"/>
</dbReference>
<evidence type="ECO:0000256" key="2">
    <source>
        <dbReference type="ARBA" id="ARBA00022617"/>
    </source>
</evidence>
<dbReference type="Proteomes" id="UP000664417">
    <property type="component" value="Unassembled WGS sequence"/>
</dbReference>
<dbReference type="RefSeq" id="WP_207857653.1">
    <property type="nucleotide sequence ID" value="NZ_JAFREP010000004.1"/>
</dbReference>
<keyword evidence="5" id="KW-0560">Oxidoreductase</keyword>
<feature type="signal peptide" evidence="8">
    <location>
        <begin position="1"/>
        <end position="22"/>
    </location>
</feature>
<proteinExistence type="predicted"/>
<dbReference type="GO" id="GO:0004130">
    <property type="term" value="F:cytochrome-c peroxidase activity"/>
    <property type="evidence" value="ECO:0007669"/>
    <property type="project" value="TreeGrafter"/>
</dbReference>
<comment type="subcellular location">
    <subcellularLocation>
        <location evidence="1">Cell envelope</location>
    </subcellularLocation>
</comment>
<evidence type="ECO:0000256" key="8">
    <source>
        <dbReference type="SAM" id="SignalP"/>
    </source>
</evidence>
<reference evidence="10" key="1">
    <citation type="submission" date="2021-03" db="EMBL/GenBank/DDBJ databases">
        <authorList>
            <person name="Wang G."/>
        </authorList>
    </citation>
    <scope>NUCLEOTIDE SEQUENCE</scope>
    <source>
        <strain evidence="10">KCTC 12899</strain>
    </source>
</reference>
<dbReference type="Gene3D" id="1.10.760.10">
    <property type="entry name" value="Cytochrome c-like domain"/>
    <property type="match status" value="2"/>
</dbReference>
<keyword evidence="4 8" id="KW-0732">Signal</keyword>
<dbReference type="InterPro" id="IPR009056">
    <property type="entry name" value="Cyt_c-like_dom"/>
</dbReference>
<dbReference type="EMBL" id="JAFREP010000004">
    <property type="protein sequence ID" value="MBO1318070.1"/>
    <property type="molecule type" value="Genomic_DNA"/>
</dbReference>
<dbReference type="InterPro" id="IPR036909">
    <property type="entry name" value="Cyt_c-like_dom_sf"/>
</dbReference>
<dbReference type="GO" id="GO:0030313">
    <property type="term" value="C:cell envelope"/>
    <property type="evidence" value="ECO:0007669"/>
    <property type="project" value="UniProtKB-SubCell"/>
</dbReference>
<dbReference type="PROSITE" id="PS51007">
    <property type="entry name" value="CYTC"/>
    <property type="match status" value="1"/>
</dbReference>
<evidence type="ECO:0000256" key="1">
    <source>
        <dbReference type="ARBA" id="ARBA00004196"/>
    </source>
</evidence>
<dbReference type="GO" id="GO:0046872">
    <property type="term" value="F:metal ion binding"/>
    <property type="evidence" value="ECO:0007669"/>
    <property type="project" value="UniProtKB-KW"/>
</dbReference>
<dbReference type="PANTHER" id="PTHR30600:SF10">
    <property type="entry name" value="BLL6722 PROTEIN"/>
    <property type="match status" value="1"/>
</dbReference>